<dbReference type="EMBL" id="FOKK01000002">
    <property type="protein sequence ID" value="SFA88523.1"/>
    <property type="molecule type" value="Genomic_DNA"/>
</dbReference>
<dbReference type="STRING" id="237018.SAMN04489723_102163"/>
<keyword evidence="1" id="KW-0812">Transmembrane</keyword>
<evidence type="ECO:0000256" key="1">
    <source>
        <dbReference type="SAM" id="Phobius"/>
    </source>
</evidence>
<keyword evidence="1" id="KW-0472">Membrane</keyword>
<sequence length="49" mass="5830">MDSLNPGKGWAGRLHRIEGVPLIVYLIFLTLLLITIFYFWLKIRKEKKK</sequence>
<proteinExistence type="predicted"/>
<keyword evidence="1" id="KW-1133">Transmembrane helix</keyword>
<reference evidence="2 3" key="1">
    <citation type="submission" date="2016-10" db="EMBL/GenBank/DDBJ databases">
        <authorList>
            <person name="de Groot N.N."/>
        </authorList>
    </citation>
    <scope>NUCLEOTIDE SEQUENCE [LARGE SCALE GENOMIC DNA]</scope>
    <source>
        <strain evidence="2 3">DSM 23399</strain>
    </source>
</reference>
<keyword evidence="3" id="KW-1185">Reference proteome</keyword>
<feature type="transmembrane region" description="Helical" evidence="1">
    <location>
        <begin position="20"/>
        <end position="41"/>
    </location>
</feature>
<gene>
    <name evidence="2" type="ORF">SAMN04489723_102163</name>
</gene>
<protein>
    <submittedName>
        <fullName evidence="2">Uncharacterized protein</fullName>
    </submittedName>
</protein>
<evidence type="ECO:0000313" key="3">
    <source>
        <dbReference type="Proteomes" id="UP000198790"/>
    </source>
</evidence>
<dbReference type="AlphaFoldDB" id="A0A1I0WKK8"/>
<name>A0A1I0WKK8_9BACT</name>
<organism evidence="2 3">
    <name type="scientific">Algoriphagus aquimarinus</name>
    <dbReference type="NCBI Taxonomy" id="237018"/>
    <lineage>
        <taxon>Bacteria</taxon>
        <taxon>Pseudomonadati</taxon>
        <taxon>Bacteroidota</taxon>
        <taxon>Cytophagia</taxon>
        <taxon>Cytophagales</taxon>
        <taxon>Cyclobacteriaceae</taxon>
        <taxon>Algoriphagus</taxon>
    </lineage>
</organism>
<dbReference type="Proteomes" id="UP000198790">
    <property type="component" value="Unassembled WGS sequence"/>
</dbReference>
<accession>A0A1I0WKK8</accession>
<evidence type="ECO:0000313" key="2">
    <source>
        <dbReference type="EMBL" id="SFA88523.1"/>
    </source>
</evidence>